<feature type="transmembrane region" description="Helical" evidence="1">
    <location>
        <begin position="168"/>
        <end position="189"/>
    </location>
</feature>
<dbReference type="Gene3D" id="1.20.1250.20">
    <property type="entry name" value="MFS general substrate transporter like domains"/>
    <property type="match status" value="2"/>
</dbReference>
<keyword evidence="1" id="KW-1133">Transmembrane helix</keyword>
<feature type="transmembrane region" description="Helical" evidence="1">
    <location>
        <begin position="103"/>
        <end position="124"/>
    </location>
</feature>
<dbReference type="PANTHER" id="PTHR23526">
    <property type="entry name" value="INTEGRAL MEMBRANE TRANSPORT PROTEIN-RELATED"/>
    <property type="match status" value="1"/>
</dbReference>
<dbReference type="eggNOG" id="COG2814">
    <property type="taxonomic scope" value="Bacteria"/>
</dbReference>
<feature type="transmembrane region" description="Helical" evidence="1">
    <location>
        <begin position="12"/>
        <end position="39"/>
    </location>
</feature>
<dbReference type="Pfam" id="PF07690">
    <property type="entry name" value="MFS_1"/>
    <property type="match status" value="1"/>
</dbReference>
<dbReference type="PANTHER" id="PTHR23526:SF2">
    <property type="entry name" value="MAJOR FACILITATOR SUPERFAMILY (MFS) PROFILE DOMAIN-CONTAINING PROTEIN"/>
    <property type="match status" value="1"/>
</dbReference>
<evidence type="ECO:0000256" key="1">
    <source>
        <dbReference type="SAM" id="Phobius"/>
    </source>
</evidence>
<dbReference type="KEGG" id="kol:Kole_0715"/>
<accession>C5CFL2</accession>
<dbReference type="AlphaFoldDB" id="C5CFL2"/>
<name>C5CFL2_KOSOT</name>
<reference evidence="2 3" key="1">
    <citation type="submission" date="2009-06" db="EMBL/GenBank/DDBJ databases">
        <title>Complete sequence of Thermotogales bacterium TBF 19.5.1.</title>
        <authorList>
            <consortium name="US DOE Joint Genome Institute"/>
            <person name="Lucas S."/>
            <person name="Copeland A."/>
            <person name="Lapidus A."/>
            <person name="Glavina del Rio T."/>
            <person name="Tice H."/>
            <person name="Bruce D."/>
            <person name="Goodwin L."/>
            <person name="Pitluck S."/>
            <person name="Chertkov O."/>
            <person name="Brettin T."/>
            <person name="Detter J.C."/>
            <person name="Han C."/>
            <person name="Schmutz J."/>
            <person name="Larimer F."/>
            <person name="Land M."/>
            <person name="Hauser L."/>
            <person name="Kyrpides N."/>
            <person name="Ovchinnikova G."/>
            <person name="Noll K."/>
        </authorList>
    </citation>
    <scope>NUCLEOTIDE SEQUENCE [LARGE SCALE GENOMIC DNA]</scope>
    <source>
        <strain evidence="3">ATCC BAA-1733 / DSM 21960 / TBF 19.5.1</strain>
    </source>
</reference>
<evidence type="ECO:0000313" key="3">
    <source>
        <dbReference type="Proteomes" id="UP000002382"/>
    </source>
</evidence>
<dbReference type="InterPro" id="IPR052528">
    <property type="entry name" value="Sugar_transport-like"/>
</dbReference>
<feature type="transmembrane region" description="Helical" evidence="1">
    <location>
        <begin position="341"/>
        <end position="360"/>
    </location>
</feature>
<feature type="transmembrane region" description="Helical" evidence="1">
    <location>
        <begin position="305"/>
        <end position="334"/>
    </location>
</feature>
<dbReference type="InterPro" id="IPR036259">
    <property type="entry name" value="MFS_trans_sf"/>
</dbReference>
<dbReference type="Proteomes" id="UP000002382">
    <property type="component" value="Chromosome"/>
</dbReference>
<organism evidence="2 3">
    <name type="scientific">Kosmotoga olearia (strain ATCC BAA-1733 / DSM 21960 / TBF 19.5.1)</name>
    <dbReference type="NCBI Taxonomy" id="521045"/>
    <lineage>
        <taxon>Bacteria</taxon>
        <taxon>Thermotogati</taxon>
        <taxon>Thermotogota</taxon>
        <taxon>Thermotogae</taxon>
        <taxon>Kosmotogales</taxon>
        <taxon>Kosmotogaceae</taxon>
        <taxon>Kosmotoga</taxon>
    </lineage>
</organism>
<dbReference type="HOGENOM" id="CLU_025379_2_1_0"/>
<dbReference type="OrthoDB" id="41938at2"/>
<feature type="transmembrane region" description="Helical" evidence="1">
    <location>
        <begin position="45"/>
        <end position="64"/>
    </location>
</feature>
<reference evidence="2 3" key="2">
    <citation type="journal article" date="2011" name="J. Bacteriol.">
        <title>Genome Sequence of Kosmotoga olearia Strain TBF 19.5.1, a Thermophilic Bacterium with a Wide Growth Temperature Range, Isolated from the Troll B Oil Platform in the North Sea.</title>
        <authorList>
            <person name="Swithers K.S."/>
            <person name="Dipippo J.L."/>
            <person name="Bruce D.C."/>
            <person name="Detter C."/>
            <person name="Tapia R."/>
            <person name="Han S."/>
            <person name="Goodwin L.A."/>
            <person name="Han J."/>
            <person name="Woyke T."/>
            <person name="Pitluck S."/>
            <person name="Pennacchio L."/>
            <person name="Nolan M."/>
            <person name="Mikhailova N."/>
            <person name="Land M.L."/>
            <person name="Nesbo C.L."/>
            <person name="Gogarten J.P."/>
            <person name="Noll K.M."/>
        </authorList>
    </citation>
    <scope>NUCLEOTIDE SEQUENCE [LARGE SCALE GENOMIC DNA]</scope>
    <source>
        <strain evidence="3">ATCC BAA-1733 / DSM 21960 / TBF 19.5.1</strain>
    </source>
</reference>
<feature type="transmembrane region" description="Helical" evidence="1">
    <location>
        <begin position="248"/>
        <end position="269"/>
    </location>
</feature>
<sequence>MENESFVQTKKLSILEGIAFNGVFILTQGFLLTGLALQFNVSEKILAILGVIPMLSQMFQILSPKLLRLAKSRKKAMLISASISRPLFLIIPILLTLNLRNQYLLLLIMLVFGAFNSLTGNFWVSIMRDIVSQESSGRFFGVRNLLISLFSMVMIYFYSWIIDSMGESAGFITITIIGSIFSLSSYFMLRKYEDPPKKEYLTGNIFKEAFSDENFKKFIIFSFFWNFTIAISGPFFSYHQIVNLKLDYSYMSILAFIATGISMVFYIIWGKISDKIGHQSVAEFSVFLASLVSFIWVFMNPLTQGYLLVIDAFITGLAWSGINLTLFTIMLGIVNPGNVEAYFAVLSLTNGIGALTGSLISGLSATLLKDIYFEIGGMPFYGIQFLFLTSGILRAISWLLLKKVKTRKEVSVPGYFFNALYIVGRRAVSRPYEYASILAKTGRQLKKKIFKKKSIKPQK</sequence>
<feature type="transmembrane region" description="Helical" evidence="1">
    <location>
        <begin position="218"/>
        <end position="236"/>
    </location>
</feature>
<feature type="transmembrane region" description="Helical" evidence="1">
    <location>
        <begin position="281"/>
        <end position="299"/>
    </location>
</feature>
<feature type="transmembrane region" description="Helical" evidence="1">
    <location>
        <begin position="145"/>
        <end position="162"/>
    </location>
</feature>
<keyword evidence="1" id="KW-0472">Membrane</keyword>
<dbReference type="SUPFAM" id="SSF103473">
    <property type="entry name" value="MFS general substrate transporter"/>
    <property type="match status" value="1"/>
</dbReference>
<evidence type="ECO:0000313" key="2">
    <source>
        <dbReference type="EMBL" id="ACR79430.1"/>
    </source>
</evidence>
<feature type="transmembrane region" description="Helical" evidence="1">
    <location>
        <begin position="380"/>
        <end position="401"/>
    </location>
</feature>
<gene>
    <name evidence="2" type="ordered locus">Kole_0715</name>
</gene>
<proteinExistence type="predicted"/>
<keyword evidence="3" id="KW-1185">Reference proteome</keyword>
<dbReference type="STRING" id="521045.Kole_0715"/>
<dbReference type="InterPro" id="IPR011701">
    <property type="entry name" value="MFS"/>
</dbReference>
<keyword evidence="1" id="KW-0812">Transmembrane</keyword>
<feature type="transmembrane region" description="Helical" evidence="1">
    <location>
        <begin position="76"/>
        <end position="97"/>
    </location>
</feature>
<dbReference type="EMBL" id="CP001634">
    <property type="protein sequence ID" value="ACR79430.1"/>
    <property type="molecule type" value="Genomic_DNA"/>
</dbReference>
<dbReference type="RefSeq" id="WP_015868096.1">
    <property type="nucleotide sequence ID" value="NC_012785.1"/>
</dbReference>
<dbReference type="GO" id="GO:0022857">
    <property type="term" value="F:transmembrane transporter activity"/>
    <property type="evidence" value="ECO:0007669"/>
    <property type="project" value="InterPro"/>
</dbReference>
<protein>
    <submittedName>
        <fullName evidence="2">Major facilitator superfamily MFS_1</fullName>
    </submittedName>
</protein>